<evidence type="ECO:0000313" key="6">
    <source>
        <dbReference type="Proteomes" id="UP000287023"/>
    </source>
</evidence>
<comment type="caution">
    <text evidence="5">The sequence shown here is derived from an EMBL/GenBank/DDBJ whole genome shotgun (WGS) entry which is preliminary data.</text>
</comment>
<dbReference type="InterPro" id="IPR000843">
    <property type="entry name" value="HTH_LacI"/>
</dbReference>
<dbReference type="Proteomes" id="UP000287023">
    <property type="component" value="Unassembled WGS sequence"/>
</dbReference>
<dbReference type="InterPro" id="IPR010982">
    <property type="entry name" value="Lambda_DNA-bd_dom_sf"/>
</dbReference>
<keyword evidence="6" id="KW-1185">Reference proteome</keyword>
<name>A0A433KLZ3_9GAMM</name>
<dbReference type="Gene3D" id="1.10.260.40">
    <property type="entry name" value="lambda repressor-like DNA-binding domains"/>
    <property type="match status" value="1"/>
</dbReference>
<dbReference type="PANTHER" id="PTHR30146">
    <property type="entry name" value="LACI-RELATED TRANSCRIPTIONAL REPRESSOR"/>
    <property type="match status" value="1"/>
</dbReference>
<dbReference type="SUPFAM" id="SSF53822">
    <property type="entry name" value="Periplasmic binding protein-like I"/>
    <property type="match status" value="1"/>
</dbReference>
<evidence type="ECO:0000259" key="4">
    <source>
        <dbReference type="PROSITE" id="PS50932"/>
    </source>
</evidence>
<dbReference type="PANTHER" id="PTHR30146:SF138">
    <property type="entry name" value="TRANSCRIPTIONAL REGULATORY PROTEIN"/>
    <property type="match status" value="1"/>
</dbReference>
<evidence type="ECO:0000256" key="2">
    <source>
        <dbReference type="ARBA" id="ARBA00023125"/>
    </source>
</evidence>
<gene>
    <name evidence="5" type="ORF">ELY38_13050</name>
</gene>
<dbReference type="Gene3D" id="3.40.50.2300">
    <property type="match status" value="2"/>
</dbReference>
<dbReference type="EMBL" id="RZHF01000016">
    <property type="protein sequence ID" value="RUR30605.1"/>
    <property type="molecule type" value="Genomic_DNA"/>
</dbReference>
<feature type="domain" description="HTH lacI-type" evidence="4">
    <location>
        <begin position="1"/>
        <end position="56"/>
    </location>
</feature>
<dbReference type="CDD" id="cd01392">
    <property type="entry name" value="HTH_LacI"/>
    <property type="match status" value="1"/>
</dbReference>
<evidence type="ECO:0000313" key="5">
    <source>
        <dbReference type="EMBL" id="RUR30605.1"/>
    </source>
</evidence>
<dbReference type="RefSeq" id="WP_127062717.1">
    <property type="nucleotide sequence ID" value="NZ_RZHF01000016.1"/>
</dbReference>
<dbReference type="InterPro" id="IPR001761">
    <property type="entry name" value="Peripla_BP/Lac1_sug-bd_dom"/>
</dbReference>
<keyword evidence="1" id="KW-0805">Transcription regulation</keyword>
<reference evidence="5 6" key="1">
    <citation type="submission" date="2018-12" db="EMBL/GenBank/DDBJ databases">
        <title>three novel Halomonas strain isolated from plants.</title>
        <authorList>
            <person name="Sun C."/>
        </authorList>
    </citation>
    <scope>NUCLEOTIDE SEQUENCE [LARGE SCALE GENOMIC DNA]</scope>
    <source>
        <strain evidence="5 6">JCM 18142</strain>
    </source>
</reference>
<dbReference type="GO" id="GO:0000976">
    <property type="term" value="F:transcription cis-regulatory region binding"/>
    <property type="evidence" value="ECO:0007669"/>
    <property type="project" value="TreeGrafter"/>
</dbReference>
<dbReference type="PROSITE" id="PS50932">
    <property type="entry name" value="HTH_LACI_2"/>
    <property type="match status" value="1"/>
</dbReference>
<accession>A0A433KLZ3</accession>
<sequence>MADLLSVAKLAGVSRATAARAFSTPDLVRDTTREKIFHAAQQLAFRPNKVAQQLRLKATQMIGVMVPSLDNPVFAEQLQAMEVAARACGYSLIVTTSEYDASRENDIVEEMLRQRVDGLVLTVAEADKSAVLTQLHQETTPCLLVYNPPGNSGFPSVGVDNQAASEAATRYLITLGHQQIGMVAGPLLQSDRARQRYEGYCLAMQAAGLAPCPLIEMPRHTQADLKSLAPHLHGDNAISALICTNDLLAISLIGELQRAGLSVPDDLSVMGFDGIALGKYVYPSLCTVEQPRADIGRAAIHTMLNMIRGERPVLTPLPYVLRKGESVGAPTTRKTPSGISSRSIA</sequence>
<dbReference type="InterPro" id="IPR028082">
    <property type="entry name" value="Peripla_BP_I"/>
</dbReference>
<proteinExistence type="predicted"/>
<dbReference type="SUPFAM" id="SSF47413">
    <property type="entry name" value="lambda repressor-like DNA-binding domains"/>
    <property type="match status" value="1"/>
</dbReference>
<dbReference type="GO" id="GO:0003700">
    <property type="term" value="F:DNA-binding transcription factor activity"/>
    <property type="evidence" value="ECO:0007669"/>
    <property type="project" value="TreeGrafter"/>
</dbReference>
<keyword evidence="3" id="KW-0804">Transcription</keyword>
<dbReference type="OrthoDB" id="6619319at2"/>
<dbReference type="AlphaFoldDB" id="A0A433KLZ3"/>
<evidence type="ECO:0000256" key="1">
    <source>
        <dbReference type="ARBA" id="ARBA00023015"/>
    </source>
</evidence>
<organism evidence="5 6">
    <name type="scientific">Vreelandella nanhaiensis</name>
    <dbReference type="NCBI Taxonomy" id="1258546"/>
    <lineage>
        <taxon>Bacteria</taxon>
        <taxon>Pseudomonadati</taxon>
        <taxon>Pseudomonadota</taxon>
        <taxon>Gammaproteobacteria</taxon>
        <taxon>Oceanospirillales</taxon>
        <taxon>Halomonadaceae</taxon>
        <taxon>Vreelandella</taxon>
    </lineage>
</organism>
<dbReference type="SMART" id="SM00354">
    <property type="entry name" value="HTH_LACI"/>
    <property type="match status" value="1"/>
</dbReference>
<protein>
    <submittedName>
        <fullName evidence="5">LacI family DNA-binding transcriptional regulator</fullName>
    </submittedName>
</protein>
<dbReference type="Pfam" id="PF00356">
    <property type="entry name" value="LacI"/>
    <property type="match status" value="1"/>
</dbReference>
<evidence type="ECO:0000256" key="3">
    <source>
        <dbReference type="ARBA" id="ARBA00023163"/>
    </source>
</evidence>
<dbReference type="Pfam" id="PF00532">
    <property type="entry name" value="Peripla_BP_1"/>
    <property type="match status" value="1"/>
</dbReference>
<keyword evidence="2 5" id="KW-0238">DNA-binding</keyword>